<evidence type="ECO:0000313" key="2">
    <source>
        <dbReference type="Proteomes" id="UP001237642"/>
    </source>
</evidence>
<evidence type="ECO:0000313" key="1">
    <source>
        <dbReference type="EMBL" id="KAK1390130.1"/>
    </source>
</evidence>
<dbReference type="GO" id="GO:0006388">
    <property type="term" value="P:tRNA splicing, via endonucleolytic cleavage and ligation"/>
    <property type="evidence" value="ECO:0007669"/>
    <property type="project" value="InterPro"/>
</dbReference>
<dbReference type="InterPro" id="IPR038837">
    <property type="entry name" value="tRNA_ligase_1"/>
</dbReference>
<gene>
    <name evidence="1" type="ORF">POM88_018308</name>
</gene>
<proteinExistence type="predicted"/>
<reference evidence="1" key="2">
    <citation type="submission" date="2023-05" db="EMBL/GenBank/DDBJ databases">
        <authorList>
            <person name="Schelkunov M.I."/>
        </authorList>
    </citation>
    <scope>NUCLEOTIDE SEQUENCE</scope>
    <source>
        <strain evidence="1">Hsosn_3</strain>
        <tissue evidence="1">Leaf</tissue>
    </source>
</reference>
<dbReference type="AlphaFoldDB" id="A0AAD8IU57"/>
<organism evidence="1 2">
    <name type="scientific">Heracleum sosnowskyi</name>
    <dbReference type="NCBI Taxonomy" id="360622"/>
    <lineage>
        <taxon>Eukaryota</taxon>
        <taxon>Viridiplantae</taxon>
        <taxon>Streptophyta</taxon>
        <taxon>Embryophyta</taxon>
        <taxon>Tracheophyta</taxon>
        <taxon>Spermatophyta</taxon>
        <taxon>Magnoliopsida</taxon>
        <taxon>eudicotyledons</taxon>
        <taxon>Gunneridae</taxon>
        <taxon>Pentapetalae</taxon>
        <taxon>asterids</taxon>
        <taxon>campanulids</taxon>
        <taxon>Apiales</taxon>
        <taxon>Apiaceae</taxon>
        <taxon>Apioideae</taxon>
        <taxon>apioid superclade</taxon>
        <taxon>Tordylieae</taxon>
        <taxon>Tordyliinae</taxon>
        <taxon>Heracleum</taxon>
    </lineage>
</organism>
<keyword evidence="2" id="KW-1185">Reference proteome</keyword>
<sequence>MKLGFFVDVNLFEATKDETFEVAKDCVDLINNVNDSNESGNGGLADEISHIQGQEAYRTYYKRQIERWNTSEVKQEELSKMLDEWVLCISGKPGDKQLSSSKYLIEAETFLESYADLSQ</sequence>
<dbReference type="Proteomes" id="UP001237642">
    <property type="component" value="Unassembled WGS sequence"/>
</dbReference>
<name>A0AAD8IU57_9APIA</name>
<protein>
    <submittedName>
        <fullName evidence="1">Uncharacterized protein</fullName>
    </submittedName>
</protein>
<dbReference type="PANTHER" id="PTHR35460">
    <property type="entry name" value="TRNA LIGASE 1"/>
    <property type="match status" value="1"/>
</dbReference>
<comment type="caution">
    <text evidence="1">The sequence shown here is derived from an EMBL/GenBank/DDBJ whole genome shotgun (WGS) entry which is preliminary data.</text>
</comment>
<dbReference type="PANTHER" id="PTHR35460:SF1">
    <property type="entry name" value="TRNA LIGASE 1"/>
    <property type="match status" value="1"/>
</dbReference>
<dbReference type="EMBL" id="JAUIZM010000004">
    <property type="protein sequence ID" value="KAK1390130.1"/>
    <property type="molecule type" value="Genomic_DNA"/>
</dbReference>
<accession>A0AAD8IU57</accession>
<reference evidence="1" key="1">
    <citation type="submission" date="2023-02" db="EMBL/GenBank/DDBJ databases">
        <title>Genome of toxic invasive species Heracleum sosnowskyi carries increased number of genes despite the absence of recent whole-genome duplications.</title>
        <authorList>
            <person name="Schelkunov M."/>
            <person name="Shtratnikova V."/>
            <person name="Makarenko M."/>
            <person name="Klepikova A."/>
            <person name="Omelchenko D."/>
            <person name="Novikova G."/>
            <person name="Obukhova E."/>
            <person name="Bogdanov V."/>
            <person name="Penin A."/>
            <person name="Logacheva M."/>
        </authorList>
    </citation>
    <scope>NUCLEOTIDE SEQUENCE</scope>
    <source>
        <strain evidence="1">Hsosn_3</strain>
        <tissue evidence="1">Leaf</tissue>
    </source>
</reference>
<dbReference type="GO" id="GO:0003972">
    <property type="term" value="F:RNA ligase (ATP) activity"/>
    <property type="evidence" value="ECO:0007669"/>
    <property type="project" value="InterPro"/>
</dbReference>